<dbReference type="InterPro" id="IPR050746">
    <property type="entry name" value="DAACS"/>
</dbReference>
<proteinExistence type="inferred from homology"/>
<evidence type="ECO:0000256" key="4">
    <source>
        <dbReference type="ARBA" id="ARBA00022989"/>
    </source>
</evidence>
<keyword evidence="3 6" id="KW-0812">Transmembrane</keyword>
<reference evidence="9" key="1">
    <citation type="submission" date="2017-02" db="UniProtKB">
        <authorList>
            <consortium name="WormBaseParasite"/>
        </authorList>
    </citation>
    <scope>IDENTIFICATION</scope>
</reference>
<evidence type="ECO:0000256" key="6">
    <source>
        <dbReference type="RuleBase" id="RU361216"/>
    </source>
</evidence>
<dbReference type="Pfam" id="PF00375">
    <property type="entry name" value="SDF"/>
    <property type="match status" value="1"/>
</dbReference>
<accession>A0A0R3TRU2</accession>
<comment type="subcellular location">
    <subcellularLocation>
        <location evidence="1 6">Membrane</location>
        <topology evidence="1 6">Multi-pass membrane protein</topology>
    </subcellularLocation>
</comment>
<sequence>MFAISVTATLDPKENGKIGFVAFAFITTSNFTAAICGAAAGLVIKPGQLTVKNVSDSNKSFMAEGVIQTSDIFADMLFNLFPDNLIGVPLFQVRTAYINSGNATERTVKKIDSVNMLGLLFCCFAFGIAAGNVGEKGKPFLNFFQSISAIIFKIMNFILKFTPLGVCFMIVSPIAGVKDLGNTFSQLGFFMVTVIVGLLVHLIIIFAVYAIFTRSNPFRLLPYTFKIWLISVTTLAPVITIPDMYDASDRFGIDRQLSRFVVPLTAALKGDGSAVFLSTSAIFIAQLTNTPITSGMVVIIM</sequence>
<evidence type="ECO:0000313" key="8">
    <source>
        <dbReference type="Proteomes" id="UP000278807"/>
    </source>
</evidence>
<dbReference type="STRING" id="102285.A0A0R3TRU2"/>
<comment type="similarity">
    <text evidence="6">Belongs to the dicarboxylate/amino acid:cation symporter (DAACS) (TC 2.A.23) family.</text>
</comment>
<feature type="transmembrane region" description="Helical" evidence="6">
    <location>
        <begin position="114"/>
        <end position="134"/>
    </location>
</feature>
<keyword evidence="2 6" id="KW-0813">Transport</keyword>
<dbReference type="GO" id="GO:0015175">
    <property type="term" value="F:neutral L-amino acid transmembrane transporter activity"/>
    <property type="evidence" value="ECO:0007669"/>
    <property type="project" value="TreeGrafter"/>
</dbReference>
<keyword evidence="6" id="KW-0769">Symport</keyword>
<dbReference type="GO" id="GO:0005886">
    <property type="term" value="C:plasma membrane"/>
    <property type="evidence" value="ECO:0007669"/>
    <property type="project" value="TreeGrafter"/>
</dbReference>
<keyword evidence="5 6" id="KW-0472">Membrane</keyword>
<dbReference type="GO" id="GO:0015501">
    <property type="term" value="F:glutamate:sodium symporter activity"/>
    <property type="evidence" value="ECO:0007669"/>
    <property type="project" value="TreeGrafter"/>
</dbReference>
<feature type="transmembrane region" description="Helical" evidence="6">
    <location>
        <begin position="20"/>
        <end position="44"/>
    </location>
</feature>
<feature type="transmembrane region" description="Helical" evidence="6">
    <location>
        <begin position="187"/>
        <end position="211"/>
    </location>
</feature>
<dbReference type="PRINTS" id="PR00173">
    <property type="entry name" value="EDTRNSPORT"/>
</dbReference>
<evidence type="ECO:0000313" key="7">
    <source>
        <dbReference type="EMBL" id="VDO07691.1"/>
    </source>
</evidence>
<keyword evidence="4 6" id="KW-1133">Transmembrane helix</keyword>
<feature type="transmembrane region" description="Helical" evidence="6">
    <location>
        <begin position="154"/>
        <end position="175"/>
    </location>
</feature>
<reference evidence="7 8" key="2">
    <citation type="submission" date="2018-11" db="EMBL/GenBank/DDBJ databases">
        <authorList>
            <consortium name="Pathogen Informatics"/>
        </authorList>
    </citation>
    <scope>NUCLEOTIDE SEQUENCE [LARGE SCALE GENOMIC DNA]</scope>
</reference>
<dbReference type="InterPro" id="IPR036458">
    <property type="entry name" value="Na:dicarbo_symporter_sf"/>
</dbReference>
<evidence type="ECO:0000256" key="2">
    <source>
        <dbReference type="ARBA" id="ARBA00022448"/>
    </source>
</evidence>
<evidence type="ECO:0000256" key="3">
    <source>
        <dbReference type="ARBA" id="ARBA00022692"/>
    </source>
</evidence>
<evidence type="ECO:0000256" key="5">
    <source>
        <dbReference type="ARBA" id="ARBA00023136"/>
    </source>
</evidence>
<feature type="transmembrane region" description="Helical" evidence="6">
    <location>
        <begin position="223"/>
        <end position="241"/>
    </location>
</feature>
<name>A0A0R3TRU2_RODNA</name>
<dbReference type="SUPFAM" id="SSF118215">
    <property type="entry name" value="Proton glutamate symport protein"/>
    <property type="match status" value="1"/>
</dbReference>
<organism evidence="9">
    <name type="scientific">Rodentolepis nana</name>
    <name type="common">Dwarf tapeworm</name>
    <name type="synonym">Hymenolepis nana</name>
    <dbReference type="NCBI Taxonomy" id="102285"/>
    <lineage>
        <taxon>Eukaryota</taxon>
        <taxon>Metazoa</taxon>
        <taxon>Spiralia</taxon>
        <taxon>Lophotrochozoa</taxon>
        <taxon>Platyhelminthes</taxon>
        <taxon>Cestoda</taxon>
        <taxon>Eucestoda</taxon>
        <taxon>Cyclophyllidea</taxon>
        <taxon>Hymenolepididae</taxon>
        <taxon>Rodentolepis</taxon>
    </lineage>
</organism>
<dbReference type="InterPro" id="IPR001991">
    <property type="entry name" value="Na-dicarboxylate_symporter"/>
</dbReference>
<keyword evidence="8" id="KW-1185">Reference proteome</keyword>
<dbReference type="Proteomes" id="UP000278807">
    <property type="component" value="Unassembled WGS sequence"/>
</dbReference>
<dbReference type="AlphaFoldDB" id="A0A0R3TRU2"/>
<gene>
    <name evidence="7" type="ORF">HNAJ_LOCUS10324</name>
</gene>
<dbReference type="PANTHER" id="PTHR11958">
    <property type="entry name" value="SODIUM/DICARBOXYLATE SYMPORTER-RELATED"/>
    <property type="match status" value="1"/>
</dbReference>
<dbReference type="Gene3D" id="1.10.3860.10">
    <property type="entry name" value="Sodium:dicarboxylate symporter"/>
    <property type="match status" value="1"/>
</dbReference>
<evidence type="ECO:0000313" key="9">
    <source>
        <dbReference type="WBParaSite" id="HNAJ_0001032901-mRNA-1"/>
    </source>
</evidence>
<dbReference type="GO" id="GO:0005313">
    <property type="term" value="F:L-glutamate transmembrane transporter activity"/>
    <property type="evidence" value="ECO:0007669"/>
    <property type="project" value="TreeGrafter"/>
</dbReference>
<dbReference type="OrthoDB" id="5877963at2759"/>
<evidence type="ECO:0000256" key="1">
    <source>
        <dbReference type="ARBA" id="ARBA00004141"/>
    </source>
</evidence>
<dbReference type="EMBL" id="UZAE01012985">
    <property type="protein sequence ID" value="VDO07691.1"/>
    <property type="molecule type" value="Genomic_DNA"/>
</dbReference>
<protein>
    <recommendedName>
        <fullName evidence="6">Amino acid transporter</fullName>
    </recommendedName>
</protein>
<dbReference type="WBParaSite" id="HNAJ_0001032901-mRNA-1">
    <property type="protein sequence ID" value="HNAJ_0001032901-mRNA-1"/>
    <property type="gene ID" value="HNAJ_0001032901"/>
</dbReference>
<dbReference type="PANTHER" id="PTHR11958:SF63">
    <property type="entry name" value="AMINO ACID TRANSPORTER"/>
    <property type="match status" value="1"/>
</dbReference>